<keyword evidence="3" id="KW-1185">Reference proteome</keyword>
<evidence type="ECO:0000313" key="3">
    <source>
        <dbReference type="Proteomes" id="UP001183414"/>
    </source>
</evidence>
<dbReference type="RefSeq" id="WP_311673258.1">
    <property type="nucleotide sequence ID" value="NZ_JAVREQ010000008.1"/>
</dbReference>
<accession>A0ABU2NR58</accession>
<evidence type="ECO:0008006" key="4">
    <source>
        <dbReference type="Google" id="ProtNLM"/>
    </source>
</evidence>
<feature type="compositionally biased region" description="Basic and acidic residues" evidence="1">
    <location>
        <begin position="140"/>
        <end position="150"/>
    </location>
</feature>
<protein>
    <recommendedName>
        <fullName evidence="4">Helix-turn-helix domain-containing protein</fullName>
    </recommendedName>
</protein>
<dbReference type="EMBL" id="JAVREQ010000008">
    <property type="protein sequence ID" value="MDT0379467.1"/>
    <property type="molecule type" value="Genomic_DNA"/>
</dbReference>
<evidence type="ECO:0000256" key="1">
    <source>
        <dbReference type="SAM" id="MobiDB-lite"/>
    </source>
</evidence>
<proteinExistence type="predicted"/>
<comment type="caution">
    <text evidence="2">The sequence shown here is derived from an EMBL/GenBank/DDBJ whole genome shotgun (WGS) entry which is preliminary data.</text>
</comment>
<name>A0ABU2NR58_9ACTN</name>
<gene>
    <name evidence="2" type="ORF">RM572_11895</name>
</gene>
<sequence length="302" mass="32851">MLRHVISLARSFAQIPNGIIRCPRLSSDAKNLLLWQLSLPPGNRECLSETARKAGIRKTAFQRAKRVLLAEGYLHEWRVQVEQGRFATVQLVSNTVLTAEEAAAVRDGRTAVPDAARLVRPGAGNPAVGEPTGRAVGGPPEKKTGEEDHPPTPCEGEELLRSLGREQPRLAMPARTARRWAPLVAPWLESGLSPLRIRQALTQGLADVRSPLGVLKWRLEHALPDVPQPDRLAEEPAVAPPQPRVAGMRECAGVHTQPRLFRPGAGETLCAECRTKAEAEREPAPVGAGFARFLAARQARCV</sequence>
<reference evidence="3" key="1">
    <citation type="submission" date="2023-07" db="EMBL/GenBank/DDBJ databases">
        <title>30 novel species of actinomycetes from the DSMZ collection.</title>
        <authorList>
            <person name="Nouioui I."/>
        </authorList>
    </citation>
    <scope>NUCLEOTIDE SEQUENCE [LARGE SCALE GENOMIC DNA]</scope>
    <source>
        <strain evidence="3">DSM 42041</strain>
    </source>
</reference>
<organism evidence="2 3">
    <name type="scientific">Streptomyces hazeniae</name>
    <dbReference type="NCBI Taxonomy" id="3075538"/>
    <lineage>
        <taxon>Bacteria</taxon>
        <taxon>Bacillati</taxon>
        <taxon>Actinomycetota</taxon>
        <taxon>Actinomycetes</taxon>
        <taxon>Kitasatosporales</taxon>
        <taxon>Streptomycetaceae</taxon>
        <taxon>Streptomyces</taxon>
    </lineage>
</organism>
<dbReference type="Proteomes" id="UP001183414">
    <property type="component" value="Unassembled WGS sequence"/>
</dbReference>
<evidence type="ECO:0000313" key="2">
    <source>
        <dbReference type="EMBL" id="MDT0379467.1"/>
    </source>
</evidence>
<feature type="region of interest" description="Disordered" evidence="1">
    <location>
        <begin position="119"/>
        <end position="157"/>
    </location>
</feature>